<evidence type="ECO:0000256" key="1">
    <source>
        <dbReference type="ARBA" id="ARBA00022598"/>
    </source>
</evidence>
<dbReference type="OrthoDB" id="371856at2157"/>
<dbReference type="EC" id="6.1.1.10" evidence="7"/>
<dbReference type="NCBIfam" id="TIGR00398">
    <property type="entry name" value="metG"/>
    <property type="match status" value="1"/>
</dbReference>
<dbReference type="HAMAP" id="MF_00098">
    <property type="entry name" value="Met_tRNA_synth_type1"/>
    <property type="match status" value="1"/>
</dbReference>
<feature type="short sequence motif" description="'KMSKS' region" evidence="7">
    <location>
        <begin position="328"/>
        <end position="332"/>
    </location>
</feature>
<keyword evidence="1 7" id="KW-0436">Ligase</keyword>
<keyword evidence="7" id="KW-0479">Metal-binding</keyword>
<dbReference type="PANTHER" id="PTHR45765">
    <property type="entry name" value="METHIONINE--TRNA LIGASE"/>
    <property type="match status" value="1"/>
</dbReference>
<feature type="binding site" evidence="7">
    <location>
        <position position="160"/>
    </location>
    <ligand>
        <name>Zn(2+)</name>
        <dbReference type="ChEBI" id="CHEBI:29105"/>
    </ligand>
</feature>
<dbReference type="EMBL" id="CP011070">
    <property type="protein sequence ID" value="AJW70683.1"/>
    <property type="molecule type" value="Genomic_DNA"/>
</dbReference>
<evidence type="ECO:0000256" key="5">
    <source>
        <dbReference type="ARBA" id="ARBA00023146"/>
    </source>
</evidence>
<dbReference type="InterPro" id="IPR015413">
    <property type="entry name" value="Methionyl/Leucyl_tRNA_Synth"/>
</dbReference>
<dbReference type="CDD" id="cd07957">
    <property type="entry name" value="Anticodon_Ia_Met"/>
    <property type="match status" value="1"/>
</dbReference>
<evidence type="ECO:0000313" key="10">
    <source>
        <dbReference type="EMBL" id="AJW70683.1"/>
    </source>
</evidence>
<dbReference type="InterPro" id="IPR014758">
    <property type="entry name" value="Met-tRNA_synth"/>
</dbReference>
<feature type="binding site" evidence="7">
    <location>
        <position position="147"/>
    </location>
    <ligand>
        <name>Zn(2+)</name>
        <dbReference type="ChEBI" id="CHEBI:29105"/>
    </ligand>
</feature>
<comment type="function">
    <text evidence="7">Is required not only for elongation of protein synthesis but also for the initiation of all mRNA translation through initiator tRNA(fMet) aminoacylation.</text>
</comment>
<sequence>MNNKAIITSALPYANGEIHLGHVASTYLPADVTTRFLKLNGVEAYYVCASDDFGTPILIQSEKEGKTPAEYVAHWNKRDYDDFSAFNIEFDYFYKTSSPENIAFVQDVFKKLNDAGHIYEQEIIQFYCNNDKKFLPDRYVKGTCPHCKAEDQYSDLCESCGRVPEEITDPKCSLCGQVPTKEKTTHYFFKLKNFGDSLTKWLEENEHLQKDVKKYVQNWIKSGLIDWDITRDITWGVPVPLGDAKDKVFYGWFDNHLAYISTALKFLNDKGIDGKEFWNSADIYHFIGKDIVYHHYLFLPAMRLGINKEYKLPDYIPTRGHLTLQGKKISKSRNWYIGLKDFLEFYPADYLRYYLVSINPYSQDDLNFDWDDFTTRINSELIGNLGNFVNRALGFTKKAFDGKVPEIESFDEKDSEAEDKIKNLALELGSLLEENHLDRALKKIMEFSSFFNTYFQHKEPWKKGPGTANCVYLSVNAAHSIAIALFPFLPESAQKIWTQLGIPENIVDSSWGKISEFAVPAGHVLGDASPLFVKVEESDIEKHKKQLGSFEK</sequence>
<evidence type="ECO:0000256" key="6">
    <source>
        <dbReference type="ARBA" id="ARBA00047364"/>
    </source>
</evidence>
<keyword evidence="7" id="KW-0963">Cytoplasm</keyword>
<feature type="binding site" evidence="7">
    <location>
        <position position="331"/>
    </location>
    <ligand>
        <name>ATP</name>
        <dbReference type="ChEBI" id="CHEBI:30616"/>
    </ligand>
</feature>
<dbReference type="Gene3D" id="2.20.28.20">
    <property type="entry name" value="Methionyl-tRNA synthetase, Zn-domain"/>
    <property type="match status" value="1"/>
</dbReference>
<dbReference type="GO" id="GO:0005524">
    <property type="term" value="F:ATP binding"/>
    <property type="evidence" value="ECO:0007669"/>
    <property type="project" value="UniProtKB-UniRule"/>
</dbReference>
<dbReference type="InterPro" id="IPR014729">
    <property type="entry name" value="Rossmann-like_a/b/a_fold"/>
</dbReference>
<dbReference type="SUPFAM" id="SSF57770">
    <property type="entry name" value="Methionyl-tRNA synthetase (MetRS), Zn-domain"/>
    <property type="match status" value="1"/>
</dbReference>
<feature type="domain" description="Methionyl/Leucyl tRNA synthetase" evidence="8">
    <location>
        <begin position="6"/>
        <end position="392"/>
    </location>
</feature>
<organism evidence="10 11">
    <name type="scientific">Nitrosopumilus adriaticus</name>
    <dbReference type="NCBI Taxonomy" id="1580092"/>
    <lineage>
        <taxon>Archaea</taxon>
        <taxon>Nitrososphaerota</taxon>
        <taxon>Nitrososphaeria</taxon>
        <taxon>Nitrosopumilales</taxon>
        <taxon>Nitrosopumilaceae</taxon>
        <taxon>Nitrosopumilus</taxon>
    </lineage>
</organism>
<dbReference type="NCBIfam" id="NF001100">
    <property type="entry name" value="PRK00133.1"/>
    <property type="match status" value="1"/>
</dbReference>
<feature type="short sequence motif" description="'HIGH' region" evidence="7">
    <location>
        <begin position="12"/>
        <end position="22"/>
    </location>
</feature>
<evidence type="ECO:0000259" key="9">
    <source>
        <dbReference type="Pfam" id="PF19303"/>
    </source>
</evidence>
<comment type="cofactor">
    <cofactor evidence="7">
        <name>Zn(2+)</name>
        <dbReference type="ChEBI" id="CHEBI:29105"/>
    </cofactor>
    <text evidence="7">Binds 1 zinc ion per subunit.</text>
</comment>
<dbReference type="InterPro" id="IPR033911">
    <property type="entry name" value="MetRS_core"/>
</dbReference>
<dbReference type="Gene3D" id="3.40.50.620">
    <property type="entry name" value="HUPs"/>
    <property type="match status" value="1"/>
</dbReference>
<dbReference type="InterPro" id="IPR041872">
    <property type="entry name" value="Anticodon_Met"/>
</dbReference>
<feature type="domain" description="Methionyl-tRNA synthetase anticodon-binding" evidence="9">
    <location>
        <begin position="404"/>
        <end position="548"/>
    </location>
</feature>
<proteinExistence type="inferred from homology"/>
<dbReference type="PANTHER" id="PTHR45765:SF1">
    <property type="entry name" value="METHIONINE--TRNA LIGASE, CYTOPLASMIC"/>
    <property type="match status" value="1"/>
</dbReference>
<keyword evidence="2 7" id="KW-0547">Nucleotide-binding</keyword>
<dbReference type="InterPro" id="IPR009080">
    <property type="entry name" value="tRNAsynth_Ia_anticodon-bd"/>
</dbReference>
<dbReference type="GO" id="GO:0005829">
    <property type="term" value="C:cytosol"/>
    <property type="evidence" value="ECO:0007669"/>
    <property type="project" value="TreeGrafter"/>
</dbReference>
<evidence type="ECO:0000313" key="11">
    <source>
        <dbReference type="Proteomes" id="UP000032408"/>
    </source>
</evidence>
<dbReference type="Gene3D" id="1.10.730.10">
    <property type="entry name" value="Isoleucyl-tRNA Synthetase, Domain 1"/>
    <property type="match status" value="1"/>
</dbReference>
<dbReference type="HOGENOM" id="CLU_009710_1_2_2"/>
<keyword evidence="7" id="KW-0862">Zinc</keyword>
<keyword evidence="5 7" id="KW-0030">Aminoacyl-tRNA synthetase</keyword>
<protein>
    <recommendedName>
        <fullName evidence="7">Methionine--tRNA ligase</fullName>
        <ecNumber evidence="7">6.1.1.10</ecNumber>
    </recommendedName>
    <alternativeName>
        <fullName evidence="7">Methionyl-tRNA synthetase</fullName>
        <shortName evidence="7">MetRS</shortName>
    </alternativeName>
</protein>
<dbReference type="InterPro" id="IPR029038">
    <property type="entry name" value="MetRS_Zn"/>
</dbReference>
<dbReference type="InterPro" id="IPR023458">
    <property type="entry name" value="Met-tRNA_ligase_1"/>
</dbReference>
<dbReference type="Pfam" id="PF19303">
    <property type="entry name" value="Anticodon_3"/>
    <property type="match status" value="1"/>
</dbReference>
<accession>A0A0D5C278</accession>
<name>A0A0D5C278_9ARCH</name>
<dbReference type="Pfam" id="PF09334">
    <property type="entry name" value="tRNA-synt_1g"/>
    <property type="match status" value="1"/>
</dbReference>
<dbReference type="PRINTS" id="PR01041">
    <property type="entry name" value="TRNASYNTHMET"/>
</dbReference>
<reference evidence="10 11" key="2">
    <citation type="journal article" date="2016" name="ISME J.">
        <title>Physiological and genomic characterization of two novel marine thaumarchaeal strains indicates niche differentiation.</title>
        <authorList>
            <person name="Bayer B."/>
            <person name="Vojvoda J."/>
            <person name="Offre P."/>
            <person name="Alves R.J."/>
            <person name="Elisabeth N.H."/>
            <person name="Garcia J.A."/>
            <person name="Volland J.M."/>
            <person name="Srivastava A."/>
            <person name="Schleper C."/>
            <person name="Herndl G.J."/>
        </authorList>
    </citation>
    <scope>NUCLEOTIDE SEQUENCE [LARGE SCALE GENOMIC DNA]</scope>
    <source>
        <strain evidence="10 11">NF5</strain>
    </source>
</reference>
<evidence type="ECO:0000256" key="3">
    <source>
        <dbReference type="ARBA" id="ARBA00022840"/>
    </source>
</evidence>
<dbReference type="GO" id="GO:0046872">
    <property type="term" value="F:metal ion binding"/>
    <property type="evidence" value="ECO:0007669"/>
    <property type="project" value="UniProtKB-KW"/>
</dbReference>
<dbReference type="STRING" id="1580092.NADRNF5_0991"/>
<dbReference type="GO" id="GO:0006431">
    <property type="term" value="P:methionyl-tRNA aminoacylation"/>
    <property type="evidence" value="ECO:0007669"/>
    <property type="project" value="UniProtKB-UniRule"/>
</dbReference>
<dbReference type="RefSeq" id="WP_048116011.1">
    <property type="nucleotide sequence ID" value="NZ_CP011070.1"/>
</dbReference>
<comment type="subcellular location">
    <subcellularLocation>
        <location evidence="7">Cytoplasm</location>
    </subcellularLocation>
</comment>
<comment type="similarity">
    <text evidence="7">Belongs to the class-I aminoacyl-tRNA synthetase family. MetG type 1 subfamily.</text>
</comment>
<dbReference type="SUPFAM" id="SSF47323">
    <property type="entry name" value="Anticodon-binding domain of a subclass of class I aminoacyl-tRNA synthetases"/>
    <property type="match status" value="1"/>
</dbReference>
<dbReference type="AlphaFoldDB" id="A0A0D5C278"/>
<keyword evidence="4 7" id="KW-0648">Protein biosynthesis</keyword>
<reference evidence="11" key="1">
    <citation type="submission" date="2015-03" db="EMBL/GenBank/DDBJ databases">
        <title>Characterization of two novel Thaumarchaeota isolated from the Northern Adriatic Sea.</title>
        <authorList>
            <person name="Bayer B."/>
            <person name="Vojvoda J."/>
            <person name="Offre P."/>
            <person name="Srivastava A."/>
            <person name="Elisabeth N."/>
            <person name="Garcia J.A.L."/>
            <person name="Schleper C."/>
            <person name="Herndl G.J."/>
        </authorList>
    </citation>
    <scope>NUCLEOTIDE SEQUENCE [LARGE SCALE GENOMIC DNA]</scope>
    <source>
        <strain evidence="11">NF5</strain>
    </source>
</reference>
<comment type="catalytic activity">
    <reaction evidence="6 7">
        <text>tRNA(Met) + L-methionine + ATP = L-methionyl-tRNA(Met) + AMP + diphosphate</text>
        <dbReference type="Rhea" id="RHEA:13481"/>
        <dbReference type="Rhea" id="RHEA-COMP:9667"/>
        <dbReference type="Rhea" id="RHEA-COMP:9698"/>
        <dbReference type="ChEBI" id="CHEBI:30616"/>
        <dbReference type="ChEBI" id="CHEBI:33019"/>
        <dbReference type="ChEBI" id="CHEBI:57844"/>
        <dbReference type="ChEBI" id="CHEBI:78442"/>
        <dbReference type="ChEBI" id="CHEBI:78530"/>
        <dbReference type="ChEBI" id="CHEBI:456215"/>
        <dbReference type="EC" id="6.1.1.10"/>
    </reaction>
</comment>
<dbReference type="GO" id="GO:0004825">
    <property type="term" value="F:methionine-tRNA ligase activity"/>
    <property type="evidence" value="ECO:0007669"/>
    <property type="project" value="UniProtKB-UniRule"/>
</dbReference>
<keyword evidence="11" id="KW-1185">Reference proteome</keyword>
<dbReference type="KEGG" id="nin:NADRNF5_0991"/>
<evidence type="ECO:0000256" key="2">
    <source>
        <dbReference type="ARBA" id="ARBA00022741"/>
    </source>
</evidence>
<evidence type="ECO:0000256" key="7">
    <source>
        <dbReference type="HAMAP-Rule" id="MF_00098"/>
    </source>
</evidence>
<evidence type="ECO:0000259" key="8">
    <source>
        <dbReference type="Pfam" id="PF09334"/>
    </source>
</evidence>
<keyword evidence="3 7" id="KW-0067">ATP-binding</keyword>
<feature type="binding site" evidence="7">
    <location>
        <position position="144"/>
    </location>
    <ligand>
        <name>Zn(2+)</name>
        <dbReference type="ChEBI" id="CHEBI:29105"/>
    </ligand>
</feature>
<gene>
    <name evidence="7 10" type="primary">metG</name>
    <name evidence="10" type="ORF">NADRNF5_0991</name>
</gene>
<dbReference type="Proteomes" id="UP000032408">
    <property type="component" value="Chromosome"/>
</dbReference>
<dbReference type="GeneID" id="24820209"/>
<dbReference type="SUPFAM" id="SSF52374">
    <property type="entry name" value="Nucleotidylyl transferase"/>
    <property type="match status" value="1"/>
</dbReference>
<feature type="binding site" evidence="7">
    <location>
        <position position="157"/>
    </location>
    <ligand>
        <name>Zn(2+)</name>
        <dbReference type="ChEBI" id="CHEBI:29105"/>
    </ligand>
</feature>
<evidence type="ECO:0000256" key="4">
    <source>
        <dbReference type="ARBA" id="ARBA00022917"/>
    </source>
</evidence>